<evidence type="ECO:0000313" key="2">
    <source>
        <dbReference type="EMBL" id="GGA50714.1"/>
    </source>
</evidence>
<accession>A0ABQ1GVN1</accession>
<evidence type="ECO:0000313" key="3">
    <source>
        <dbReference type="Proteomes" id="UP000617979"/>
    </source>
</evidence>
<dbReference type="RefSeq" id="WP_188432846.1">
    <property type="nucleotide sequence ID" value="NZ_BMEX01000009.1"/>
</dbReference>
<dbReference type="Proteomes" id="UP000617979">
    <property type="component" value="Unassembled WGS sequence"/>
</dbReference>
<reference evidence="3" key="1">
    <citation type="journal article" date="2019" name="Int. J. Syst. Evol. Microbiol.">
        <title>The Global Catalogue of Microorganisms (GCM) 10K type strain sequencing project: providing services to taxonomists for standard genome sequencing and annotation.</title>
        <authorList>
            <consortium name="The Broad Institute Genomics Platform"/>
            <consortium name="The Broad Institute Genome Sequencing Center for Infectious Disease"/>
            <person name="Wu L."/>
            <person name="Ma J."/>
        </authorList>
    </citation>
    <scope>NUCLEOTIDE SEQUENCE [LARGE SCALE GENOMIC DNA]</scope>
    <source>
        <strain evidence="3">CGMCC 1.12404</strain>
    </source>
</reference>
<evidence type="ECO:0000256" key="1">
    <source>
        <dbReference type="SAM" id="MobiDB-lite"/>
    </source>
</evidence>
<comment type="caution">
    <text evidence="2">The sequence shown here is derived from an EMBL/GenBank/DDBJ whole genome shotgun (WGS) entry which is preliminary data.</text>
</comment>
<protein>
    <submittedName>
        <fullName evidence="2">Uncharacterized protein</fullName>
    </submittedName>
</protein>
<sequence>MYSGRVMDELTDVSVPEWEMNELTHYHSILSWVAPLLNQRGLRLHQQINREIERRGGVQRETTDHPAKDGERHNEHRFTF</sequence>
<keyword evidence="3" id="KW-1185">Reference proteome</keyword>
<proteinExistence type="predicted"/>
<feature type="region of interest" description="Disordered" evidence="1">
    <location>
        <begin position="53"/>
        <end position="80"/>
    </location>
</feature>
<name>A0ABQ1GVN1_9BACL</name>
<gene>
    <name evidence="2" type="ORF">GCM10007416_24880</name>
</gene>
<organism evidence="2 3">
    <name type="scientific">Kroppenstedtia guangzhouensis</name>
    <dbReference type="NCBI Taxonomy" id="1274356"/>
    <lineage>
        <taxon>Bacteria</taxon>
        <taxon>Bacillati</taxon>
        <taxon>Bacillota</taxon>
        <taxon>Bacilli</taxon>
        <taxon>Bacillales</taxon>
        <taxon>Thermoactinomycetaceae</taxon>
        <taxon>Kroppenstedtia</taxon>
    </lineage>
</organism>
<dbReference type="EMBL" id="BMEX01000009">
    <property type="protein sequence ID" value="GGA50714.1"/>
    <property type="molecule type" value="Genomic_DNA"/>
</dbReference>